<organism evidence="1 2">
    <name type="scientific">Aspergillus parasiticus</name>
    <dbReference type="NCBI Taxonomy" id="5067"/>
    <lineage>
        <taxon>Eukaryota</taxon>
        <taxon>Fungi</taxon>
        <taxon>Dikarya</taxon>
        <taxon>Ascomycota</taxon>
        <taxon>Pezizomycotina</taxon>
        <taxon>Eurotiomycetes</taxon>
        <taxon>Eurotiomycetidae</taxon>
        <taxon>Eurotiales</taxon>
        <taxon>Aspergillaceae</taxon>
        <taxon>Aspergillus</taxon>
        <taxon>Aspergillus subgen. Circumdati</taxon>
    </lineage>
</organism>
<dbReference type="EMBL" id="ML734965">
    <property type="protein sequence ID" value="KAB8206193.1"/>
    <property type="molecule type" value="Genomic_DNA"/>
</dbReference>
<dbReference type="AlphaFoldDB" id="A0A5N6DNS2"/>
<reference evidence="1 2" key="1">
    <citation type="submission" date="2019-04" db="EMBL/GenBank/DDBJ databases">
        <title>Fungal friends and foes A comparative genomics study of 23 Aspergillus species from section Flavi.</title>
        <authorList>
            <consortium name="DOE Joint Genome Institute"/>
            <person name="Kjaerbolling I."/>
            <person name="Vesth T.C."/>
            <person name="Frisvad J.C."/>
            <person name="Nybo J.L."/>
            <person name="Theobald S."/>
            <person name="Kildgaard S."/>
            <person name="Petersen T.I."/>
            <person name="Kuo A."/>
            <person name="Sato A."/>
            <person name="Lyhne E.K."/>
            <person name="Kogle M.E."/>
            <person name="Wiebenga A."/>
            <person name="Kun R.S."/>
            <person name="Lubbers R.J."/>
            <person name="Makela M.R."/>
            <person name="Barry K."/>
            <person name="Chovatia M."/>
            <person name="Clum A."/>
            <person name="Daum C."/>
            <person name="Haridas S."/>
            <person name="He G."/>
            <person name="LaButti K."/>
            <person name="Lipzen A."/>
            <person name="Mondo S."/>
            <person name="Pangilinan J."/>
            <person name="Riley R."/>
            <person name="Salamov A."/>
            <person name="Simmons B.A."/>
            <person name="Magnuson J.K."/>
            <person name="Henrissat B."/>
            <person name="Mortensen U.H."/>
            <person name="Larsen T.O."/>
            <person name="De vries R.P."/>
            <person name="Grigoriev I.V."/>
            <person name="Machida M."/>
            <person name="Baker S.E."/>
            <person name="Andersen M.R."/>
        </authorList>
    </citation>
    <scope>NUCLEOTIDE SEQUENCE [LARGE SCALE GENOMIC DNA]</scope>
    <source>
        <strain evidence="1 2">CBS 117618</strain>
    </source>
</reference>
<evidence type="ECO:0000313" key="2">
    <source>
        <dbReference type="Proteomes" id="UP000326532"/>
    </source>
</evidence>
<proteinExistence type="predicted"/>
<keyword evidence="2" id="KW-1185">Reference proteome</keyword>
<sequence>MLRQCTGSCRHTVGFGLLLATCSRTSNWRLLNRTWEERRGVKSEEEDEDPEPNEIFDLAQSHPINLVMHSKREDKRLFWRFKSQWYCSTTQNSASNSQFALYFVSSDSVS</sequence>
<protein>
    <submittedName>
        <fullName evidence="1">Uncharacterized protein</fullName>
    </submittedName>
</protein>
<dbReference type="VEuPathDB" id="FungiDB:BDV34DRAFT_194539"/>
<gene>
    <name evidence="1" type="ORF">BDV34DRAFT_194539</name>
</gene>
<dbReference type="Proteomes" id="UP000326532">
    <property type="component" value="Unassembled WGS sequence"/>
</dbReference>
<name>A0A5N6DNS2_ASPPA</name>
<accession>A0A5N6DNS2</accession>
<evidence type="ECO:0000313" key="1">
    <source>
        <dbReference type="EMBL" id="KAB8206193.1"/>
    </source>
</evidence>